<organism evidence="1 2">
    <name type="scientific">Symbiodinium pilosum</name>
    <name type="common">Dinoflagellate</name>
    <dbReference type="NCBI Taxonomy" id="2952"/>
    <lineage>
        <taxon>Eukaryota</taxon>
        <taxon>Sar</taxon>
        <taxon>Alveolata</taxon>
        <taxon>Dinophyceae</taxon>
        <taxon>Suessiales</taxon>
        <taxon>Symbiodiniaceae</taxon>
        <taxon>Symbiodinium</taxon>
    </lineage>
</organism>
<dbReference type="Proteomes" id="UP000649617">
    <property type="component" value="Unassembled WGS sequence"/>
</dbReference>
<comment type="caution">
    <text evidence="1">The sequence shown here is derived from an EMBL/GenBank/DDBJ whole genome shotgun (WGS) entry which is preliminary data.</text>
</comment>
<reference evidence="1" key="1">
    <citation type="submission" date="2021-02" db="EMBL/GenBank/DDBJ databases">
        <authorList>
            <person name="Dougan E. K."/>
            <person name="Rhodes N."/>
            <person name="Thang M."/>
            <person name="Chan C."/>
        </authorList>
    </citation>
    <scope>NUCLEOTIDE SEQUENCE</scope>
</reference>
<name>A0A812WAT4_SYMPI</name>
<accession>A0A812WAT4</accession>
<dbReference type="EMBL" id="CAJNIZ010043958">
    <property type="protein sequence ID" value="CAE7673836.1"/>
    <property type="molecule type" value="Genomic_DNA"/>
</dbReference>
<keyword evidence="2" id="KW-1185">Reference proteome</keyword>
<proteinExistence type="predicted"/>
<evidence type="ECO:0000313" key="2">
    <source>
        <dbReference type="Proteomes" id="UP000649617"/>
    </source>
</evidence>
<protein>
    <submittedName>
        <fullName evidence="1">Uncharacterized protein</fullName>
    </submittedName>
</protein>
<dbReference type="AlphaFoldDB" id="A0A812WAT4"/>
<sequence>MLVSGLQHIGQGRQGIARLRVLKLHKNGVGDATCEKIAALIWHQKQAVEAQPNEVPCWVRLEHNQVSHAEYVLELLGKEPTRLRKCLAPRREKGPSCTSFRCQALQDVAHVHLYCIDKQGDTQSETKKHAQARKILQRAAEFT</sequence>
<gene>
    <name evidence="1" type="ORF">SPIL2461_LOCUS18638</name>
</gene>
<evidence type="ECO:0000313" key="1">
    <source>
        <dbReference type="EMBL" id="CAE7673836.1"/>
    </source>
</evidence>
<dbReference type="OrthoDB" id="431154at2759"/>